<dbReference type="EMBL" id="JARKIB010000130">
    <property type="protein sequence ID" value="KAJ7734866.1"/>
    <property type="molecule type" value="Genomic_DNA"/>
</dbReference>
<dbReference type="Proteomes" id="UP001215598">
    <property type="component" value="Unassembled WGS sequence"/>
</dbReference>
<evidence type="ECO:0000313" key="2">
    <source>
        <dbReference type="Proteomes" id="UP001215598"/>
    </source>
</evidence>
<accession>A0AAD7I4H3</accession>
<proteinExistence type="predicted"/>
<dbReference type="AlphaFoldDB" id="A0AAD7I4H3"/>
<keyword evidence="2" id="KW-1185">Reference proteome</keyword>
<comment type="caution">
    <text evidence="1">The sequence shown here is derived from an EMBL/GenBank/DDBJ whole genome shotgun (WGS) entry which is preliminary data.</text>
</comment>
<protein>
    <submittedName>
        <fullName evidence="1">Uncharacterized protein</fullName>
    </submittedName>
</protein>
<evidence type="ECO:0000313" key="1">
    <source>
        <dbReference type="EMBL" id="KAJ7734866.1"/>
    </source>
</evidence>
<gene>
    <name evidence="1" type="ORF">B0H16DRAFT_1731625</name>
</gene>
<reference evidence="1" key="1">
    <citation type="submission" date="2023-03" db="EMBL/GenBank/DDBJ databases">
        <title>Massive genome expansion in bonnet fungi (Mycena s.s.) driven by repeated elements and novel gene families across ecological guilds.</title>
        <authorList>
            <consortium name="Lawrence Berkeley National Laboratory"/>
            <person name="Harder C.B."/>
            <person name="Miyauchi S."/>
            <person name="Viragh M."/>
            <person name="Kuo A."/>
            <person name="Thoen E."/>
            <person name="Andreopoulos B."/>
            <person name="Lu D."/>
            <person name="Skrede I."/>
            <person name="Drula E."/>
            <person name="Henrissat B."/>
            <person name="Morin E."/>
            <person name="Kohler A."/>
            <person name="Barry K."/>
            <person name="LaButti K."/>
            <person name="Morin E."/>
            <person name="Salamov A."/>
            <person name="Lipzen A."/>
            <person name="Mereny Z."/>
            <person name="Hegedus B."/>
            <person name="Baldrian P."/>
            <person name="Stursova M."/>
            <person name="Weitz H."/>
            <person name="Taylor A."/>
            <person name="Grigoriev I.V."/>
            <person name="Nagy L.G."/>
            <person name="Martin F."/>
            <person name="Kauserud H."/>
        </authorList>
    </citation>
    <scope>NUCLEOTIDE SEQUENCE</scope>
    <source>
        <strain evidence="1">CBHHK182m</strain>
    </source>
</reference>
<name>A0AAD7I4H3_9AGAR</name>
<organism evidence="1 2">
    <name type="scientific">Mycena metata</name>
    <dbReference type="NCBI Taxonomy" id="1033252"/>
    <lineage>
        <taxon>Eukaryota</taxon>
        <taxon>Fungi</taxon>
        <taxon>Dikarya</taxon>
        <taxon>Basidiomycota</taxon>
        <taxon>Agaricomycotina</taxon>
        <taxon>Agaricomycetes</taxon>
        <taxon>Agaricomycetidae</taxon>
        <taxon>Agaricales</taxon>
        <taxon>Marasmiineae</taxon>
        <taxon>Mycenaceae</taxon>
        <taxon>Mycena</taxon>
    </lineage>
</organism>
<sequence length="91" mass="8960">MTMASFPLVDGAVPLTPSPPPSICTAAISASKPFRRPSATSPRAARPLAAALCIPTAPWAAPAALRCCCSPASAGTAGAPTPGARGARDHP</sequence>